<evidence type="ECO:0000256" key="2">
    <source>
        <dbReference type="ARBA" id="ARBA00022679"/>
    </source>
</evidence>
<dbReference type="PANTHER" id="PTHR12526">
    <property type="entry name" value="GLYCOSYLTRANSFERASE"/>
    <property type="match status" value="1"/>
</dbReference>
<feature type="domain" description="Glycosyl transferase family 1" evidence="3">
    <location>
        <begin position="22"/>
        <end position="187"/>
    </location>
</feature>
<evidence type="ECO:0000259" key="3">
    <source>
        <dbReference type="Pfam" id="PF00534"/>
    </source>
</evidence>
<dbReference type="GO" id="GO:0016757">
    <property type="term" value="F:glycosyltransferase activity"/>
    <property type="evidence" value="ECO:0007669"/>
    <property type="project" value="UniProtKB-KW"/>
</dbReference>
<name>A0ABV8XS87_9MICC</name>
<dbReference type="InterPro" id="IPR001296">
    <property type="entry name" value="Glyco_trans_1"/>
</dbReference>
<keyword evidence="5" id="KW-1185">Reference proteome</keyword>
<keyword evidence="2 4" id="KW-0808">Transferase</keyword>
<keyword evidence="1 4" id="KW-0328">Glycosyltransferase</keyword>
<protein>
    <submittedName>
        <fullName evidence="4">Glycosyltransferase</fullName>
        <ecNumber evidence="4">2.4.-.-</ecNumber>
    </submittedName>
</protein>
<evidence type="ECO:0000256" key="1">
    <source>
        <dbReference type="ARBA" id="ARBA00022676"/>
    </source>
</evidence>
<dbReference type="Pfam" id="PF00534">
    <property type="entry name" value="Glycos_transf_1"/>
    <property type="match status" value="1"/>
</dbReference>
<proteinExistence type="predicted"/>
<comment type="caution">
    <text evidence="4">The sequence shown here is derived from an EMBL/GenBank/DDBJ whole genome shotgun (WGS) entry which is preliminary data.</text>
</comment>
<organism evidence="4 5">
    <name type="scientific">Citricoccus alkalitolerans</name>
    <dbReference type="NCBI Taxonomy" id="246603"/>
    <lineage>
        <taxon>Bacteria</taxon>
        <taxon>Bacillati</taxon>
        <taxon>Actinomycetota</taxon>
        <taxon>Actinomycetes</taxon>
        <taxon>Micrococcales</taxon>
        <taxon>Micrococcaceae</taxon>
        <taxon>Citricoccus</taxon>
    </lineage>
</organism>
<dbReference type="EMBL" id="JBHSEN010000001">
    <property type="protein sequence ID" value="MFC4428446.1"/>
    <property type="molecule type" value="Genomic_DNA"/>
</dbReference>
<dbReference type="RefSeq" id="WP_344230063.1">
    <property type="nucleotide sequence ID" value="NZ_BAAALH010000002.1"/>
</dbReference>
<evidence type="ECO:0000313" key="5">
    <source>
        <dbReference type="Proteomes" id="UP001595965"/>
    </source>
</evidence>
<reference evidence="5" key="1">
    <citation type="journal article" date="2019" name="Int. J. Syst. Evol. Microbiol.">
        <title>The Global Catalogue of Microorganisms (GCM) 10K type strain sequencing project: providing services to taxonomists for standard genome sequencing and annotation.</title>
        <authorList>
            <consortium name="The Broad Institute Genomics Platform"/>
            <consortium name="The Broad Institute Genome Sequencing Center for Infectious Disease"/>
            <person name="Wu L."/>
            <person name="Ma J."/>
        </authorList>
    </citation>
    <scope>NUCLEOTIDE SEQUENCE [LARGE SCALE GENOMIC DNA]</scope>
    <source>
        <strain evidence="5">CGMCC 1.12125</strain>
    </source>
</reference>
<dbReference type="Gene3D" id="3.40.50.2000">
    <property type="entry name" value="Glycogen Phosphorylase B"/>
    <property type="match status" value="1"/>
</dbReference>
<dbReference type="EC" id="2.4.-.-" evidence="4"/>
<sequence length="212" mass="23514">MPAEWFHPADSKERRRAALLGQLGLELDTFLMMYHGVVVRNRGIETAIRALVGRDAAALVVVGDGDLGYLQQLHELASELGIRERVLFRPAVAFDVLGEYVGAADVGLVTIPAATESYYLMLPNKLFENIQAGTPVVASDFPEVRAIVSEFDIGLLVDPLDLDQINEALDKLQSDATLRRRMSLNANRAKSVLCWERERESLAKAYAELFSR</sequence>
<dbReference type="Proteomes" id="UP001595965">
    <property type="component" value="Unassembled WGS sequence"/>
</dbReference>
<dbReference type="PANTHER" id="PTHR12526:SF629">
    <property type="entry name" value="TEICHURONIC ACID BIOSYNTHESIS GLYCOSYLTRANSFERASE TUAH-RELATED"/>
    <property type="match status" value="1"/>
</dbReference>
<accession>A0ABV8XS87</accession>
<evidence type="ECO:0000313" key="4">
    <source>
        <dbReference type="EMBL" id="MFC4428446.1"/>
    </source>
</evidence>
<gene>
    <name evidence="4" type="ORF">ACFO0K_01990</name>
</gene>
<dbReference type="SUPFAM" id="SSF53756">
    <property type="entry name" value="UDP-Glycosyltransferase/glycogen phosphorylase"/>
    <property type="match status" value="1"/>
</dbReference>